<proteinExistence type="predicted"/>
<protein>
    <submittedName>
        <fullName evidence="1">Uncharacterized protein</fullName>
    </submittedName>
</protein>
<evidence type="ECO:0000313" key="1">
    <source>
        <dbReference type="EMBL" id="MBA8824524.1"/>
    </source>
</evidence>
<comment type="caution">
    <text evidence="1">The sequence shown here is derived from an EMBL/GenBank/DDBJ whole genome shotgun (WGS) entry which is preliminary data.</text>
</comment>
<evidence type="ECO:0000313" key="2">
    <source>
        <dbReference type="Proteomes" id="UP000569329"/>
    </source>
</evidence>
<keyword evidence="2" id="KW-1185">Reference proteome</keyword>
<accession>A0A839DSN6</accession>
<dbReference type="Proteomes" id="UP000569329">
    <property type="component" value="Unassembled WGS sequence"/>
</dbReference>
<gene>
    <name evidence="1" type="ORF">FHX42_001871</name>
</gene>
<name>A0A839DSN6_9PSEU</name>
<sequence length="113" mass="13005">MVLDVDRAAGNLNIANRPGLVEVQDREPALQTITTADCRRNDQHLDVRAFGYRHQAFEPTPHRGSTVDRPIENRFLDQRREVRGRFFAEQALLSFHPQAHETFTLVRTNPGTR</sequence>
<dbReference type="EMBL" id="JACGWZ010000002">
    <property type="protein sequence ID" value="MBA8824524.1"/>
    <property type="molecule type" value="Genomic_DNA"/>
</dbReference>
<reference evidence="1 2" key="1">
    <citation type="submission" date="2020-07" db="EMBL/GenBank/DDBJ databases">
        <title>Sequencing the genomes of 1000 actinobacteria strains.</title>
        <authorList>
            <person name="Klenk H.-P."/>
        </authorList>
    </citation>
    <scope>NUCLEOTIDE SEQUENCE [LARGE SCALE GENOMIC DNA]</scope>
    <source>
        <strain evidence="1 2">DSM 45975</strain>
    </source>
</reference>
<organism evidence="1 2">
    <name type="scientific">Halosaccharopolyspora lacisalsi</name>
    <dbReference type="NCBI Taxonomy" id="1000566"/>
    <lineage>
        <taxon>Bacteria</taxon>
        <taxon>Bacillati</taxon>
        <taxon>Actinomycetota</taxon>
        <taxon>Actinomycetes</taxon>
        <taxon>Pseudonocardiales</taxon>
        <taxon>Pseudonocardiaceae</taxon>
        <taxon>Halosaccharopolyspora</taxon>
    </lineage>
</organism>
<dbReference type="AlphaFoldDB" id="A0A839DSN6"/>